<evidence type="ECO:0000256" key="5">
    <source>
        <dbReference type="ARBA" id="ARBA00022553"/>
    </source>
</evidence>
<dbReference type="GO" id="GO:0005886">
    <property type="term" value="C:plasma membrane"/>
    <property type="evidence" value="ECO:0007669"/>
    <property type="project" value="UniProtKB-SubCell"/>
</dbReference>
<evidence type="ECO:0000313" key="13">
    <source>
        <dbReference type="EMBL" id="SNY51290.1"/>
    </source>
</evidence>
<keyword evidence="6" id="KW-0808">Transferase</keyword>
<feature type="transmembrane region" description="Helical" evidence="10">
    <location>
        <begin position="12"/>
        <end position="34"/>
    </location>
</feature>
<accession>A0A285ITE4</accession>
<gene>
    <name evidence="13" type="ORF">SAMN06297280_1807</name>
</gene>
<name>A0A285ITE4_9GAMM</name>
<dbReference type="SMART" id="SM00388">
    <property type="entry name" value="HisKA"/>
    <property type="match status" value="1"/>
</dbReference>
<keyword evidence="14" id="KW-1185">Reference proteome</keyword>
<dbReference type="CDD" id="cd00075">
    <property type="entry name" value="HATPase"/>
    <property type="match status" value="1"/>
</dbReference>
<dbReference type="SUPFAM" id="SSF47384">
    <property type="entry name" value="Homodimeric domain of signal transducing histidine kinase"/>
    <property type="match status" value="1"/>
</dbReference>
<dbReference type="InterPro" id="IPR003660">
    <property type="entry name" value="HAMP_dom"/>
</dbReference>
<dbReference type="Gene3D" id="1.10.8.500">
    <property type="entry name" value="HAMP domain in histidine kinase"/>
    <property type="match status" value="1"/>
</dbReference>
<comment type="subcellular location">
    <subcellularLocation>
        <location evidence="2">Cell membrane</location>
        <topology evidence="2">Multi-pass membrane protein</topology>
    </subcellularLocation>
</comment>
<evidence type="ECO:0000259" key="12">
    <source>
        <dbReference type="PROSITE" id="PS50885"/>
    </source>
</evidence>
<feature type="domain" description="HAMP" evidence="12">
    <location>
        <begin position="165"/>
        <end position="217"/>
    </location>
</feature>
<dbReference type="Pfam" id="PF00512">
    <property type="entry name" value="HisKA"/>
    <property type="match status" value="1"/>
</dbReference>
<feature type="domain" description="Histidine kinase" evidence="11">
    <location>
        <begin position="225"/>
        <end position="429"/>
    </location>
</feature>
<keyword evidence="5" id="KW-0597">Phosphoprotein</keyword>
<dbReference type="PANTHER" id="PTHR44936">
    <property type="entry name" value="SENSOR PROTEIN CREC"/>
    <property type="match status" value="1"/>
</dbReference>
<dbReference type="GO" id="GO:0000155">
    <property type="term" value="F:phosphorelay sensor kinase activity"/>
    <property type="evidence" value="ECO:0007669"/>
    <property type="project" value="InterPro"/>
</dbReference>
<dbReference type="SMART" id="SM00387">
    <property type="entry name" value="HATPase_c"/>
    <property type="match status" value="1"/>
</dbReference>
<dbReference type="InterPro" id="IPR036097">
    <property type="entry name" value="HisK_dim/P_sf"/>
</dbReference>
<dbReference type="SMART" id="SM00304">
    <property type="entry name" value="HAMP"/>
    <property type="match status" value="1"/>
</dbReference>
<organism evidence="13 14">
    <name type="scientific">Arsukibacterium tuosuense</name>
    <dbReference type="NCBI Taxonomy" id="1323745"/>
    <lineage>
        <taxon>Bacteria</taxon>
        <taxon>Pseudomonadati</taxon>
        <taxon>Pseudomonadota</taxon>
        <taxon>Gammaproteobacteria</taxon>
        <taxon>Chromatiales</taxon>
        <taxon>Chromatiaceae</taxon>
        <taxon>Arsukibacterium</taxon>
    </lineage>
</organism>
<evidence type="ECO:0000313" key="14">
    <source>
        <dbReference type="Proteomes" id="UP000219353"/>
    </source>
</evidence>
<dbReference type="SUPFAM" id="SSF158472">
    <property type="entry name" value="HAMP domain-like"/>
    <property type="match status" value="1"/>
</dbReference>
<dbReference type="Pfam" id="PF00672">
    <property type="entry name" value="HAMP"/>
    <property type="match status" value="1"/>
</dbReference>
<dbReference type="Gene3D" id="3.30.565.10">
    <property type="entry name" value="Histidine kinase-like ATPase, C-terminal domain"/>
    <property type="match status" value="1"/>
</dbReference>
<evidence type="ECO:0000256" key="3">
    <source>
        <dbReference type="ARBA" id="ARBA00012438"/>
    </source>
</evidence>
<keyword evidence="7" id="KW-0547">Nucleotide-binding</keyword>
<evidence type="ECO:0000256" key="4">
    <source>
        <dbReference type="ARBA" id="ARBA00022475"/>
    </source>
</evidence>
<dbReference type="OrthoDB" id="9804645at2"/>
<dbReference type="PANTHER" id="PTHR44936:SF10">
    <property type="entry name" value="SENSOR PROTEIN RSTB"/>
    <property type="match status" value="1"/>
</dbReference>
<dbReference type="InterPro" id="IPR003661">
    <property type="entry name" value="HisK_dim/P_dom"/>
</dbReference>
<keyword evidence="8 13" id="KW-0418">Kinase</keyword>
<dbReference type="EMBL" id="OBEB01000003">
    <property type="protein sequence ID" value="SNY51290.1"/>
    <property type="molecule type" value="Genomic_DNA"/>
</dbReference>
<proteinExistence type="predicted"/>
<evidence type="ECO:0000256" key="8">
    <source>
        <dbReference type="ARBA" id="ARBA00022777"/>
    </source>
</evidence>
<evidence type="ECO:0000259" key="11">
    <source>
        <dbReference type="PROSITE" id="PS50109"/>
    </source>
</evidence>
<dbReference type="InterPro" id="IPR004358">
    <property type="entry name" value="Sig_transdc_His_kin-like_C"/>
</dbReference>
<evidence type="ECO:0000256" key="6">
    <source>
        <dbReference type="ARBA" id="ARBA00022679"/>
    </source>
</evidence>
<dbReference type="Proteomes" id="UP000219353">
    <property type="component" value="Unassembled WGS sequence"/>
</dbReference>
<evidence type="ECO:0000256" key="10">
    <source>
        <dbReference type="SAM" id="Phobius"/>
    </source>
</evidence>
<protein>
    <recommendedName>
        <fullName evidence="3">histidine kinase</fullName>
        <ecNumber evidence="3">2.7.13.3</ecNumber>
    </recommendedName>
</protein>
<dbReference type="Pfam" id="PF02518">
    <property type="entry name" value="HATPase_c"/>
    <property type="match status" value="1"/>
</dbReference>
<dbReference type="AlphaFoldDB" id="A0A285ITE4"/>
<dbReference type="GO" id="GO:0005524">
    <property type="term" value="F:ATP binding"/>
    <property type="evidence" value="ECO:0007669"/>
    <property type="project" value="UniProtKB-KW"/>
</dbReference>
<dbReference type="CDD" id="cd06225">
    <property type="entry name" value="HAMP"/>
    <property type="match status" value="1"/>
</dbReference>
<dbReference type="RefSeq" id="WP_097111058.1">
    <property type="nucleotide sequence ID" value="NZ_OBEB01000003.1"/>
</dbReference>
<dbReference type="CDD" id="cd00082">
    <property type="entry name" value="HisKA"/>
    <property type="match status" value="1"/>
</dbReference>
<keyword evidence="10" id="KW-1133">Transmembrane helix</keyword>
<dbReference type="PRINTS" id="PR00344">
    <property type="entry name" value="BCTRLSENSOR"/>
</dbReference>
<evidence type="ECO:0000256" key="2">
    <source>
        <dbReference type="ARBA" id="ARBA00004651"/>
    </source>
</evidence>
<sequence length="434" mass="48455">MKIPHLGLFSRLLILFAVTTIIISICIALGSFAITEQRAKIFISERQTQLYEMLQQIAENPLDKEKLKADARNNRVSIMVKRGTQLYSTADNFPEFSALTAAAQPIGNLFFSKVGSKYFLYASFDDTSVVVTSKIANLIVYPEWLILWPWIVAILVLMASYYVLKRLLNPIGQAIESAKRISEGDLAYRITVHPKTELARLTTSLNKMAADLQKLFQSKNEMLMAISHELRTPLGRMKVSLALLQQNEITADLTSDINYMNDLIGQLLEGERLQQGSRVLNIATYYLPTLVDDVLSETRLSERVEITSALPEVALRVDVGRIKFVLRNLIQNAIDHATSEEKVKLSVTITEPSLLISVTDHGPGIPTDMLEKVFTPFFHAEDINHRSTDGVGLALFLCKRIAEAHDGQLTVNNTAPHGCQFSFSLPISCIAAFE</sequence>
<evidence type="ECO:0000256" key="7">
    <source>
        <dbReference type="ARBA" id="ARBA00022741"/>
    </source>
</evidence>
<keyword evidence="10" id="KW-0472">Membrane</keyword>
<dbReference type="InterPro" id="IPR036890">
    <property type="entry name" value="HATPase_C_sf"/>
</dbReference>
<dbReference type="PROSITE" id="PS50885">
    <property type="entry name" value="HAMP"/>
    <property type="match status" value="1"/>
</dbReference>
<dbReference type="SUPFAM" id="SSF55874">
    <property type="entry name" value="ATPase domain of HSP90 chaperone/DNA topoisomerase II/histidine kinase"/>
    <property type="match status" value="1"/>
</dbReference>
<keyword evidence="4" id="KW-1003">Cell membrane</keyword>
<keyword evidence="10" id="KW-0812">Transmembrane</keyword>
<comment type="catalytic activity">
    <reaction evidence="1">
        <text>ATP + protein L-histidine = ADP + protein N-phospho-L-histidine.</text>
        <dbReference type="EC" id="2.7.13.3"/>
    </reaction>
</comment>
<evidence type="ECO:0000256" key="1">
    <source>
        <dbReference type="ARBA" id="ARBA00000085"/>
    </source>
</evidence>
<evidence type="ECO:0000256" key="9">
    <source>
        <dbReference type="ARBA" id="ARBA00022840"/>
    </source>
</evidence>
<dbReference type="Gene3D" id="1.10.287.130">
    <property type="match status" value="1"/>
</dbReference>
<dbReference type="EC" id="2.7.13.3" evidence="3"/>
<dbReference type="InterPro" id="IPR005467">
    <property type="entry name" value="His_kinase_dom"/>
</dbReference>
<dbReference type="InterPro" id="IPR003594">
    <property type="entry name" value="HATPase_dom"/>
</dbReference>
<dbReference type="InterPro" id="IPR050980">
    <property type="entry name" value="2C_sensor_his_kinase"/>
</dbReference>
<feature type="transmembrane region" description="Helical" evidence="10">
    <location>
        <begin position="146"/>
        <end position="164"/>
    </location>
</feature>
<reference evidence="14" key="1">
    <citation type="submission" date="2017-09" db="EMBL/GenBank/DDBJ databases">
        <authorList>
            <person name="Varghese N."/>
            <person name="Submissions S."/>
        </authorList>
    </citation>
    <scope>NUCLEOTIDE SEQUENCE [LARGE SCALE GENOMIC DNA]</scope>
    <source>
        <strain evidence="14">CGMCC 1.12461</strain>
    </source>
</reference>
<keyword evidence="9" id="KW-0067">ATP-binding</keyword>
<dbReference type="PROSITE" id="PS50109">
    <property type="entry name" value="HIS_KIN"/>
    <property type="match status" value="1"/>
</dbReference>